<dbReference type="GO" id="GO:0015416">
    <property type="term" value="F:ABC-type phosphonate transporter activity"/>
    <property type="evidence" value="ECO:0007669"/>
    <property type="project" value="InterPro"/>
</dbReference>
<evidence type="ECO:0000256" key="4">
    <source>
        <dbReference type="ARBA" id="ARBA00022692"/>
    </source>
</evidence>
<dbReference type="InterPro" id="IPR005769">
    <property type="entry name" value="PhnE/PtxC"/>
</dbReference>
<keyword evidence="11" id="KW-1185">Reference proteome</keyword>
<dbReference type="GO" id="GO:0005886">
    <property type="term" value="C:plasma membrane"/>
    <property type="evidence" value="ECO:0007669"/>
    <property type="project" value="UniProtKB-SubCell"/>
</dbReference>
<dbReference type="AlphaFoldDB" id="A0A7K1UGU4"/>
<feature type="region of interest" description="Disordered" evidence="8">
    <location>
        <begin position="1"/>
        <end position="25"/>
    </location>
</feature>
<evidence type="ECO:0000256" key="3">
    <source>
        <dbReference type="ARBA" id="ARBA00022475"/>
    </source>
</evidence>
<keyword evidence="4 7" id="KW-0812">Transmembrane</keyword>
<dbReference type="CDD" id="cd06261">
    <property type="entry name" value="TM_PBP2"/>
    <property type="match status" value="2"/>
</dbReference>
<feature type="transmembrane region" description="Helical" evidence="7">
    <location>
        <begin position="127"/>
        <end position="150"/>
    </location>
</feature>
<evidence type="ECO:0000259" key="9">
    <source>
        <dbReference type="PROSITE" id="PS50928"/>
    </source>
</evidence>
<evidence type="ECO:0000256" key="7">
    <source>
        <dbReference type="RuleBase" id="RU363032"/>
    </source>
</evidence>
<dbReference type="Proteomes" id="UP000460157">
    <property type="component" value="Unassembled WGS sequence"/>
</dbReference>
<comment type="subcellular location">
    <subcellularLocation>
        <location evidence="1 7">Cell membrane</location>
        <topology evidence="1 7">Multi-pass membrane protein</topology>
    </subcellularLocation>
</comment>
<keyword evidence="5 7" id="KW-1133">Transmembrane helix</keyword>
<protein>
    <submittedName>
        <fullName evidence="10">Phosphonate ABC transporter, permease protein PhnE</fullName>
    </submittedName>
</protein>
<feature type="transmembrane region" description="Helical" evidence="7">
    <location>
        <begin position="397"/>
        <end position="417"/>
    </location>
</feature>
<dbReference type="PANTHER" id="PTHR30043:SF1">
    <property type="entry name" value="ABC TRANSPORT SYSTEM PERMEASE PROTEIN P69"/>
    <property type="match status" value="1"/>
</dbReference>
<feature type="transmembrane region" description="Helical" evidence="7">
    <location>
        <begin position="156"/>
        <end position="176"/>
    </location>
</feature>
<keyword evidence="6 7" id="KW-0472">Membrane</keyword>
<feature type="transmembrane region" description="Helical" evidence="7">
    <location>
        <begin position="528"/>
        <end position="548"/>
    </location>
</feature>
<dbReference type="PANTHER" id="PTHR30043">
    <property type="entry name" value="PHOSPHONATES TRANSPORT SYSTEM PERMEASE PROTEIN"/>
    <property type="match status" value="1"/>
</dbReference>
<proteinExistence type="inferred from homology"/>
<dbReference type="OrthoDB" id="9808005at2"/>
<evidence type="ECO:0000256" key="1">
    <source>
        <dbReference type="ARBA" id="ARBA00004651"/>
    </source>
</evidence>
<dbReference type="Gene3D" id="1.10.3720.10">
    <property type="entry name" value="MetI-like"/>
    <property type="match status" value="2"/>
</dbReference>
<feature type="transmembrane region" description="Helical" evidence="7">
    <location>
        <begin position="336"/>
        <end position="357"/>
    </location>
</feature>
<keyword evidence="2 7" id="KW-0813">Transport</keyword>
<dbReference type="InterPro" id="IPR035906">
    <property type="entry name" value="MetI-like_sf"/>
</dbReference>
<dbReference type="EMBL" id="WRPM01000030">
    <property type="protein sequence ID" value="MVT25606.1"/>
    <property type="molecule type" value="Genomic_DNA"/>
</dbReference>
<gene>
    <name evidence="10" type="primary">phnE</name>
    <name evidence="10" type="ORF">GNZ21_04390</name>
</gene>
<accession>A0A7K1UGU4</accession>
<feature type="domain" description="ABC transmembrane type-1" evidence="9">
    <location>
        <begin position="391"/>
        <end position="573"/>
    </location>
</feature>
<feature type="transmembrane region" description="Helical" evidence="7">
    <location>
        <begin position="459"/>
        <end position="477"/>
    </location>
</feature>
<evidence type="ECO:0000313" key="10">
    <source>
        <dbReference type="EMBL" id="MVT25606.1"/>
    </source>
</evidence>
<organism evidence="10 11">
    <name type="scientific">Nesterenkonia alkaliphila</name>
    <dbReference type="NCBI Taxonomy" id="1463631"/>
    <lineage>
        <taxon>Bacteria</taxon>
        <taxon>Bacillati</taxon>
        <taxon>Actinomycetota</taxon>
        <taxon>Actinomycetes</taxon>
        <taxon>Micrococcales</taxon>
        <taxon>Micrococcaceae</taxon>
        <taxon>Nesterenkonia</taxon>
    </lineage>
</organism>
<dbReference type="InterPro" id="IPR000515">
    <property type="entry name" value="MetI-like"/>
</dbReference>
<feature type="transmembrane region" description="Helical" evidence="7">
    <location>
        <begin position="252"/>
        <end position="273"/>
    </location>
</feature>
<comment type="caution">
    <text evidence="10">The sequence shown here is derived from an EMBL/GenBank/DDBJ whole genome shotgun (WGS) entry which is preliminary data.</text>
</comment>
<evidence type="ECO:0000313" key="11">
    <source>
        <dbReference type="Proteomes" id="UP000460157"/>
    </source>
</evidence>
<evidence type="ECO:0000256" key="8">
    <source>
        <dbReference type="SAM" id="MobiDB-lite"/>
    </source>
</evidence>
<dbReference type="RefSeq" id="WP_157321686.1">
    <property type="nucleotide sequence ID" value="NZ_BMFX01000001.1"/>
</dbReference>
<feature type="transmembrane region" description="Helical" evidence="7">
    <location>
        <begin position="31"/>
        <end position="50"/>
    </location>
</feature>
<feature type="transmembrane region" description="Helical" evidence="7">
    <location>
        <begin position="228"/>
        <end position="246"/>
    </location>
</feature>
<evidence type="ECO:0000256" key="6">
    <source>
        <dbReference type="ARBA" id="ARBA00023136"/>
    </source>
</evidence>
<reference evidence="10 11" key="1">
    <citation type="submission" date="2019-12" db="EMBL/GenBank/DDBJ databases">
        <title>Nesterenkonia muleiensis sp. nov., a novel actinobacterium isolated from sap of Populus euphratica.</title>
        <authorList>
            <person name="Wang R."/>
        </authorList>
    </citation>
    <scope>NUCLEOTIDE SEQUENCE [LARGE SCALE GENOMIC DNA]</scope>
    <source>
        <strain evidence="10 11">F10</strain>
    </source>
</reference>
<evidence type="ECO:0000256" key="2">
    <source>
        <dbReference type="ARBA" id="ARBA00022448"/>
    </source>
</evidence>
<evidence type="ECO:0000256" key="5">
    <source>
        <dbReference type="ARBA" id="ARBA00022989"/>
    </source>
</evidence>
<sequence length="581" mass="62881">MATLTPEAPEAPRSTSGRHPVPPRPAPHPHVVATWAIFIGLLAMCVWSAYDLGINPVTIFERLANGVDFLSRLVPPEFPEPGRLIELTLTTLAIVFLATLFSVVTSVPIAIFAAVNTTTGMVSRQTARIIMIFCRAAPDLVFAIILIRVFGPANGALIGIIAMGLSSIGMVGKLLADNIEDVNRGPSEAIQAAGGARWQWIHSTVIPQILPQIIAHGLHRMDINLRNSVLLGFVGVPGIGAALSTAMNTRQWQLVMGLAIIITVLCIFMELLSGAIRTQLMGRDGSGRRRGILGVIDRIAHNNWVTAPTETHQVQRTRNGAVRTSPQWDAGRIQRFFGWLVLIGLVVAAVWDIQINWQVLTNTVTNFPEVVSRFFPPDGRGLYWDRFFPALVETVQIGFASLLLGLFIALPIGAMAARNVAPTPGIAKFFRIVIVVCRAFPELVLAIILVVILGFNATAGVLALAFGSIGLLSKLVADSLEESDTRVQDAVRASGANRLQTFFAATVRQTAPATIAHILYQLDVNIRAATLLGVLGLGIGFDLLEASTRNRYDILSLIILNILAVVVVLELISMYVRKVVR</sequence>
<dbReference type="SUPFAM" id="SSF161098">
    <property type="entry name" value="MetI-like"/>
    <property type="match status" value="2"/>
</dbReference>
<dbReference type="NCBIfam" id="TIGR01097">
    <property type="entry name" value="PhnE"/>
    <property type="match status" value="1"/>
</dbReference>
<keyword evidence="3" id="KW-1003">Cell membrane</keyword>
<feature type="domain" description="ABC transmembrane type-1" evidence="9">
    <location>
        <begin position="88"/>
        <end position="273"/>
    </location>
</feature>
<dbReference type="PROSITE" id="PS50928">
    <property type="entry name" value="ABC_TM1"/>
    <property type="match status" value="2"/>
</dbReference>
<name>A0A7K1UGU4_9MICC</name>
<comment type="similarity">
    <text evidence="7">Belongs to the binding-protein-dependent transport system permease family.</text>
</comment>
<feature type="transmembrane region" description="Helical" evidence="7">
    <location>
        <begin position="92"/>
        <end position="115"/>
    </location>
</feature>
<dbReference type="Pfam" id="PF00528">
    <property type="entry name" value="BPD_transp_1"/>
    <property type="match status" value="2"/>
</dbReference>
<feature type="transmembrane region" description="Helical" evidence="7">
    <location>
        <begin position="429"/>
        <end position="453"/>
    </location>
</feature>
<feature type="transmembrane region" description="Helical" evidence="7">
    <location>
        <begin position="554"/>
        <end position="576"/>
    </location>
</feature>